<dbReference type="Gene3D" id="3.90.400.10">
    <property type="entry name" value="Oligo-1,6-glucosidase, Domain 2"/>
    <property type="match status" value="1"/>
</dbReference>
<dbReference type="SUPFAM" id="SSF51445">
    <property type="entry name" value="(Trans)glycosidases"/>
    <property type="match status" value="1"/>
</dbReference>
<sequence>MAQREWWRDAVIYQVYIRSFADGDGDGLGDISGLRAGLDHIAGLGADALWINPWYPSPMVDAGYDVSDYRAVEPRFGTLADAELLIGEAHERGLRVLLDIVPNHTSSEHPWFREAVAAAPGTPARDRYLFRRGRGALPPNDWRSVFGGPAWTRVADGEWYLHLFDPGQPDLNWEHPDVRADFAETLRFWFDRGVDGFRIDVANSLVKEPGLPDVGERRYPPQRVEVDGRLVRPPWTAHPHWDRDEVHDVYREWRALADEYDPPRVFVAEAWVDEPDRLSRYLRSDELHTAFNFTYLTTPWLPAAMRDAIEETLAEHAAVGAPPTWVLSNHDVTRHVSRYARRRQVAGRSTTDPDADLALGLRRARAAVLLTMALPGGAYLYQGEELGLPEVEDLPDEVLQDPTWQRSGHTDRGRDGCRVPLPWSGDAPPYGFGPGATTWLPQPADWGPLSVAAQTGDPESTLELYRTALRLRHDTEALGDGSLRFRDDLGPGVLAFDRSPGFTCVVNMGTEPVALPAGPRVLLASTSPAPAGLLPVDAAVWLVE</sequence>
<organism evidence="3 4">
    <name type="scientific">Umezawaea endophytica</name>
    <dbReference type="NCBI Taxonomy" id="1654476"/>
    <lineage>
        <taxon>Bacteria</taxon>
        <taxon>Bacillati</taxon>
        <taxon>Actinomycetota</taxon>
        <taxon>Actinomycetes</taxon>
        <taxon>Pseudonocardiales</taxon>
        <taxon>Pseudonocardiaceae</taxon>
        <taxon>Umezawaea</taxon>
    </lineage>
</organism>
<dbReference type="RefSeq" id="WP_259624177.1">
    <property type="nucleotide sequence ID" value="NZ_JANYMP010000007.1"/>
</dbReference>
<accession>A0A9X2VL88</accession>
<reference evidence="3" key="1">
    <citation type="submission" date="2022-08" db="EMBL/GenBank/DDBJ databases">
        <authorList>
            <person name="Tistechok S."/>
            <person name="Samborskyy M."/>
            <person name="Roman I."/>
        </authorList>
    </citation>
    <scope>NUCLEOTIDE SEQUENCE</scope>
    <source>
        <strain evidence="3">DSM 103496</strain>
    </source>
</reference>
<dbReference type="SMART" id="SM00642">
    <property type="entry name" value="Aamy"/>
    <property type="match status" value="1"/>
</dbReference>
<evidence type="ECO:0000256" key="1">
    <source>
        <dbReference type="ARBA" id="ARBA00008061"/>
    </source>
</evidence>
<dbReference type="Proteomes" id="UP001141259">
    <property type="component" value="Unassembled WGS sequence"/>
</dbReference>
<keyword evidence="4" id="KW-1185">Reference proteome</keyword>
<protein>
    <submittedName>
        <fullName evidence="3">Glycoside hydrolase family 13 protein</fullName>
    </submittedName>
</protein>
<dbReference type="InterPro" id="IPR045857">
    <property type="entry name" value="O16G_dom_2"/>
</dbReference>
<dbReference type="PANTHER" id="PTHR10357:SF179">
    <property type="entry name" value="NEUTRAL AND BASIC AMINO ACID TRANSPORT PROTEIN RBAT"/>
    <property type="match status" value="1"/>
</dbReference>
<dbReference type="CDD" id="cd11332">
    <property type="entry name" value="AmyAc_OligoGlu_TS"/>
    <property type="match status" value="1"/>
</dbReference>
<feature type="domain" description="Glycosyl hydrolase family 13 catalytic" evidence="2">
    <location>
        <begin position="14"/>
        <end position="418"/>
    </location>
</feature>
<dbReference type="AlphaFoldDB" id="A0A9X2VL88"/>
<comment type="similarity">
    <text evidence="1">Belongs to the glycosyl hydrolase 13 family.</text>
</comment>
<proteinExistence type="inferred from homology"/>
<dbReference type="EMBL" id="JANYMP010000007">
    <property type="protein sequence ID" value="MCS7478675.1"/>
    <property type="molecule type" value="Genomic_DNA"/>
</dbReference>
<keyword evidence="3" id="KW-0378">Hydrolase</keyword>
<gene>
    <name evidence="3" type="ORF">NZH93_17580</name>
</gene>
<dbReference type="InterPro" id="IPR017853">
    <property type="entry name" value="GH"/>
</dbReference>
<dbReference type="InterPro" id="IPR006047">
    <property type="entry name" value="GH13_cat_dom"/>
</dbReference>
<dbReference type="GO" id="GO:0009313">
    <property type="term" value="P:oligosaccharide catabolic process"/>
    <property type="evidence" value="ECO:0007669"/>
    <property type="project" value="TreeGrafter"/>
</dbReference>
<evidence type="ECO:0000313" key="4">
    <source>
        <dbReference type="Proteomes" id="UP001141259"/>
    </source>
</evidence>
<comment type="caution">
    <text evidence="3">The sequence shown here is derived from an EMBL/GenBank/DDBJ whole genome shotgun (WGS) entry which is preliminary data.</text>
</comment>
<dbReference type="GO" id="GO:0004556">
    <property type="term" value="F:alpha-amylase activity"/>
    <property type="evidence" value="ECO:0007669"/>
    <property type="project" value="TreeGrafter"/>
</dbReference>
<name>A0A9X2VL88_9PSEU</name>
<dbReference type="PANTHER" id="PTHR10357">
    <property type="entry name" value="ALPHA-AMYLASE FAMILY MEMBER"/>
    <property type="match status" value="1"/>
</dbReference>
<dbReference type="Pfam" id="PF00128">
    <property type="entry name" value="Alpha-amylase"/>
    <property type="match status" value="1"/>
</dbReference>
<dbReference type="Gene3D" id="3.20.20.80">
    <property type="entry name" value="Glycosidases"/>
    <property type="match status" value="1"/>
</dbReference>
<evidence type="ECO:0000259" key="2">
    <source>
        <dbReference type="SMART" id="SM00642"/>
    </source>
</evidence>
<evidence type="ECO:0000313" key="3">
    <source>
        <dbReference type="EMBL" id="MCS7478675.1"/>
    </source>
</evidence>